<protein>
    <submittedName>
        <fullName evidence="3">Uncharacterized protein</fullName>
    </submittedName>
</protein>
<organism evidence="3 4">
    <name type="scientific">Pocillopora meandrina</name>
    <dbReference type="NCBI Taxonomy" id="46732"/>
    <lineage>
        <taxon>Eukaryota</taxon>
        <taxon>Metazoa</taxon>
        <taxon>Cnidaria</taxon>
        <taxon>Anthozoa</taxon>
        <taxon>Hexacorallia</taxon>
        <taxon>Scleractinia</taxon>
        <taxon>Astrocoeniina</taxon>
        <taxon>Pocilloporidae</taxon>
        <taxon>Pocillopora</taxon>
    </lineage>
</organism>
<keyword evidence="4" id="KW-1185">Reference proteome</keyword>
<feature type="region of interest" description="Disordered" evidence="1">
    <location>
        <begin position="49"/>
        <end position="109"/>
    </location>
</feature>
<sequence length="131" mass="14461">MAVTNRIPEALESWRVPEAGQTLVRVASFSDKVFTLRSPLPVAEYHTVSGVSGSATPTEIEGSPSATNHPYCSVIDRNIKDDKQESTERKNRRAKVIQPGSDGLSEEQKRQFSLLIDQYEGIFPINNSDLG</sequence>
<dbReference type="AlphaFoldDB" id="A0AAU9XT97"/>
<reference evidence="3 4" key="1">
    <citation type="submission" date="2022-05" db="EMBL/GenBank/DDBJ databases">
        <authorList>
            <consortium name="Genoscope - CEA"/>
            <person name="William W."/>
        </authorList>
    </citation>
    <scope>NUCLEOTIDE SEQUENCE [LARGE SCALE GENOMIC DNA]</scope>
</reference>
<evidence type="ECO:0000313" key="3">
    <source>
        <dbReference type="EMBL" id="CAH3155343.1"/>
    </source>
</evidence>
<accession>A0AAU9XT97</accession>
<name>A0AAU9XT97_9CNID</name>
<feature type="compositionally biased region" description="Basic and acidic residues" evidence="1">
    <location>
        <begin position="77"/>
        <end position="89"/>
    </location>
</feature>
<evidence type="ECO:0000313" key="2">
    <source>
        <dbReference type="EMBL" id="CAH3107737.1"/>
    </source>
</evidence>
<dbReference type="Proteomes" id="UP001159428">
    <property type="component" value="Unassembled WGS sequence"/>
</dbReference>
<comment type="caution">
    <text evidence="3">The sequence shown here is derived from an EMBL/GenBank/DDBJ whole genome shotgun (WGS) entry which is preliminary data.</text>
</comment>
<dbReference type="EMBL" id="CALNXJ010000011">
    <property type="protein sequence ID" value="CAH3107737.1"/>
    <property type="molecule type" value="Genomic_DNA"/>
</dbReference>
<evidence type="ECO:0000313" key="4">
    <source>
        <dbReference type="Proteomes" id="UP001159428"/>
    </source>
</evidence>
<proteinExistence type="predicted"/>
<evidence type="ECO:0000256" key="1">
    <source>
        <dbReference type="SAM" id="MobiDB-lite"/>
    </source>
</evidence>
<gene>
    <name evidence="2" type="ORF">PMEA_00003030</name>
    <name evidence="3" type="ORF">PMEA_00028023</name>
</gene>
<dbReference type="EMBL" id="CALNXJ010000058">
    <property type="protein sequence ID" value="CAH3155343.1"/>
    <property type="molecule type" value="Genomic_DNA"/>
</dbReference>